<dbReference type="OrthoDB" id="9795634at2"/>
<evidence type="ECO:0000259" key="1">
    <source>
        <dbReference type="Pfam" id="PF08241"/>
    </source>
</evidence>
<name>A0A0D8B9S0_9ACTN</name>
<dbReference type="GO" id="GO:0008757">
    <property type="term" value="F:S-adenosylmethionine-dependent methyltransferase activity"/>
    <property type="evidence" value="ECO:0007669"/>
    <property type="project" value="InterPro"/>
</dbReference>
<dbReference type="InterPro" id="IPR050508">
    <property type="entry name" value="Methyltransf_Superfamily"/>
</dbReference>
<dbReference type="SUPFAM" id="SSF53335">
    <property type="entry name" value="S-adenosyl-L-methionine-dependent methyltransferases"/>
    <property type="match status" value="1"/>
</dbReference>
<feature type="domain" description="Methyltransferase type 11" evidence="1">
    <location>
        <begin position="56"/>
        <end position="151"/>
    </location>
</feature>
<keyword evidence="3" id="KW-1185">Reference proteome</keyword>
<reference evidence="3" key="1">
    <citation type="submission" date="2015-02" db="EMBL/GenBank/DDBJ databases">
        <title>Draft Genome of Frankia sp. CpI1-S.</title>
        <authorList>
            <person name="Oshone R.T."/>
            <person name="Ngom M."/>
            <person name="Ghodhbane-Gtari F."/>
            <person name="Gtari M."/>
            <person name="Morris K."/>
            <person name="Thomas K."/>
            <person name="Sen A."/>
            <person name="Tisa L.S."/>
        </authorList>
    </citation>
    <scope>NUCLEOTIDE SEQUENCE [LARGE SCALE GENOMIC DNA]</scope>
    <source>
        <strain evidence="3">CpI1-S</strain>
    </source>
</reference>
<evidence type="ECO:0000313" key="3">
    <source>
        <dbReference type="Proteomes" id="UP000032545"/>
    </source>
</evidence>
<protein>
    <submittedName>
        <fullName evidence="2">Methylase involved in ubiquinone/menaquinone biosynthesis</fullName>
    </submittedName>
</protein>
<dbReference type="Pfam" id="PF08241">
    <property type="entry name" value="Methyltransf_11"/>
    <property type="match status" value="1"/>
</dbReference>
<reference evidence="2 3" key="2">
    <citation type="journal article" date="2016" name="Genome Announc.">
        <title>Permanent Draft Genome Sequences for Two Variants of Frankia sp. Strain CpI1, the First Frankia Strain Isolated from Root Nodules of Comptonia peregrina.</title>
        <authorList>
            <person name="Oshone R."/>
            <person name="Hurst S.G.IV."/>
            <person name="Abebe-Akele F."/>
            <person name="Simpson S."/>
            <person name="Morris K."/>
            <person name="Thomas W.K."/>
            <person name="Tisa L.S."/>
        </authorList>
    </citation>
    <scope>NUCLEOTIDE SEQUENCE [LARGE SCALE GENOMIC DNA]</scope>
    <source>
        <strain evidence="3">CpI1-S</strain>
    </source>
</reference>
<dbReference type="InterPro" id="IPR029063">
    <property type="entry name" value="SAM-dependent_MTases_sf"/>
</dbReference>
<dbReference type="AlphaFoldDB" id="A0A0D8B9S0"/>
<dbReference type="GO" id="GO:0032259">
    <property type="term" value="P:methylation"/>
    <property type="evidence" value="ECO:0007669"/>
    <property type="project" value="UniProtKB-KW"/>
</dbReference>
<dbReference type="EMBL" id="JYFN01000046">
    <property type="protein sequence ID" value="KJE21023.1"/>
    <property type="molecule type" value="Genomic_DNA"/>
</dbReference>
<comment type="caution">
    <text evidence="2">The sequence shown here is derived from an EMBL/GenBank/DDBJ whole genome shotgun (WGS) entry which is preliminary data.</text>
</comment>
<keyword evidence="2" id="KW-0808">Transferase</keyword>
<sequence length="267" mass="29747">MTVSIERNVDPFDTIDSGSDPAFEESILLERIAGNYYPAVLDWFFDLLPREAKTVLEVGCGTGQVLDRLVGHLGADRVERAVGIDRSAYLAKRAAERFDQFEIFAADGTQVPLPDEQFDLATTATVLVHAADPAGILREMHRLTRRGGTAAVLDQDFGSAVIHPGDRDLSRRILDAATDFWQDGWIGRKLPSLLRDAGFTVTGFHSTVRIDRTFDRAFFTRIRDWVVTAGFAAAEADRWLAELAAGAERDEFVFTRNFYACTARRDD</sequence>
<dbReference type="CDD" id="cd02440">
    <property type="entry name" value="AdoMet_MTases"/>
    <property type="match status" value="1"/>
</dbReference>
<evidence type="ECO:0000313" key="2">
    <source>
        <dbReference type="EMBL" id="KJE21023.1"/>
    </source>
</evidence>
<proteinExistence type="predicted"/>
<dbReference type="Proteomes" id="UP000032545">
    <property type="component" value="Unassembled WGS sequence"/>
</dbReference>
<keyword evidence="2" id="KW-0489">Methyltransferase</keyword>
<keyword evidence="2" id="KW-0830">Ubiquinone</keyword>
<dbReference type="InterPro" id="IPR013216">
    <property type="entry name" value="Methyltransf_11"/>
</dbReference>
<organism evidence="2 3">
    <name type="scientific">Frankia torreyi</name>
    <dbReference type="NCBI Taxonomy" id="1856"/>
    <lineage>
        <taxon>Bacteria</taxon>
        <taxon>Bacillati</taxon>
        <taxon>Actinomycetota</taxon>
        <taxon>Actinomycetes</taxon>
        <taxon>Frankiales</taxon>
        <taxon>Frankiaceae</taxon>
        <taxon>Frankia</taxon>
    </lineage>
</organism>
<dbReference type="Gene3D" id="3.40.50.150">
    <property type="entry name" value="Vaccinia Virus protein VP39"/>
    <property type="match status" value="1"/>
</dbReference>
<accession>A0A0D8B9S0</accession>
<dbReference type="PANTHER" id="PTHR42912:SF93">
    <property type="entry name" value="N6-ADENOSINE-METHYLTRANSFERASE TMT1A"/>
    <property type="match status" value="1"/>
</dbReference>
<dbReference type="RefSeq" id="WP_044887216.1">
    <property type="nucleotide sequence ID" value="NZ_JYFN01000046.1"/>
</dbReference>
<gene>
    <name evidence="2" type="ORF">FF36_04704</name>
</gene>
<dbReference type="PATRIC" id="fig|1502723.3.peg.4670"/>
<dbReference type="PANTHER" id="PTHR42912">
    <property type="entry name" value="METHYLTRANSFERASE"/>
    <property type="match status" value="1"/>
</dbReference>